<dbReference type="Proteomes" id="UP000828251">
    <property type="component" value="Unassembled WGS sequence"/>
</dbReference>
<name>A0A9D4AJJ3_9ROSI</name>
<dbReference type="Gene3D" id="3.30.70.150">
    <property type="entry name" value="RuBisCO large subunit, N-terminal domain"/>
    <property type="match status" value="1"/>
</dbReference>
<proteinExistence type="inferred from homology"/>
<evidence type="ECO:0000256" key="11">
    <source>
        <dbReference type="ARBA" id="ARBA00023239"/>
    </source>
</evidence>
<dbReference type="OrthoDB" id="563909at2759"/>
<dbReference type="InterPro" id="IPR036422">
    <property type="entry name" value="RuBisCO_lsu_N_sf"/>
</dbReference>
<accession>A0A9D4AJJ3</accession>
<evidence type="ECO:0000256" key="12">
    <source>
        <dbReference type="ARBA" id="ARBA00023300"/>
    </source>
</evidence>
<organism evidence="15 16">
    <name type="scientific">Gossypium stocksii</name>
    <dbReference type="NCBI Taxonomy" id="47602"/>
    <lineage>
        <taxon>Eukaryota</taxon>
        <taxon>Viridiplantae</taxon>
        <taxon>Streptophyta</taxon>
        <taxon>Embryophyta</taxon>
        <taxon>Tracheophyta</taxon>
        <taxon>Spermatophyta</taxon>
        <taxon>Magnoliopsida</taxon>
        <taxon>eudicotyledons</taxon>
        <taxon>Gunneridae</taxon>
        <taxon>Pentapetalae</taxon>
        <taxon>rosids</taxon>
        <taxon>malvids</taxon>
        <taxon>Malvales</taxon>
        <taxon>Malvaceae</taxon>
        <taxon>Malvoideae</taxon>
        <taxon>Gossypium</taxon>
    </lineage>
</organism>
<sequence>MSCREGLMSPQTEAKASVRFKTGVKEYKLTYYTPEYEVKDTDILAAFQVTPQLEVPPEEADQIPKIR</sequence>
<evidence type="ECO:0000256" key="9">
    <source>
        <dbReference type="ARBA" id="ARBA00023033"/>
    </source>
</evidence>
<evidence type="ECO:0000256" key="14">
    <source>
        <dbReference type="ARBA" id="ARBA00049469"/>
    </source>
</evidence>
<keyword evidence="7" id="KW-0934">Plastid</keyword>
<dbReference type="GO" id="GO:0009536">
    <property type="term" value="C:plastid"/>
    <property type="evidence" value="ECO:0007669"/>
    <property type="project" value="UniProtKB-SubCell"/>
</dbReference>
<evidence type="ECO:0000256" key="13">
    <source>
        <dbReference type="ARBA" id="ARBA00048059"/>
    </source>
</evidence>
<dbReference type="GO" id="GO:0009853">
    <property type="term" value="P:photorespiration"/>
    <property type="evidence" value="ECO:0007669"/>
    <property type="project" value="UniProtKB-KW"/>
</dbReference>
<evidence type="ECO:0000256" key="4">
    <source>
        <dbReference type="ARBA" id="ARBA00017725"/>
    </source>
</evidence>
<evidence type="ECO:0000256" key="10">
    <source>
        <dbReference type="ARBA" id="ARBA00023238"/>
    </source>
</evidence>
<dbReference type="PANTHER" id="PTHR42704:SF15">
    <property type="entry name" value="RIBULOSE BISPHOSPHATE CARBOXYLASE LARGE CHAIN"/>
    <property type="match status" value="1"/>
</dbReference>
<protein>
    <recommendedName>
        <fullName evidence="4">Ribulose bisphosphate carboxylase large chain</fullName>
        <ecNumber evidence="3">4.1.1.39</ecNumber>
    </recommendedName>
</protein>
<evidence type="ECO:0000256" key="5">
    <source>
        <dbReference type="ARBA" id="ARBA00022531"/>
    </source>
</evidence>
<comment type="similarity">
    <text evidence="2">Belongs to the RuBisCO large chain family. Type I subfamily.</text>
</comment>
<evidence type="ECO:0000256" key="2">
    <source>
        <dbReference type="ARBA" id="ARBA00006204"/>
    </source>
</evidence>
<evidence type="ECO:0000256" key="8">
    <source>
        <dbReference type="ARBA" id="ARBA00023002"/>
    </source>
</evidence>
<keyword evidence="10" id="KW-0601">Photorespiration</keyword>
<keyword evidence="8" id="KW-0560">Oxidoreductase</keyword>
<comment type="catalytic activity">
    <reaction evidence="13">
        <text>D-ribulose 1,5-bisphosphate + O2 = 2-phosphoglycolate + (2R)-3-phosphoglycerate + 2 H(+)</text>
        <dbReference type="Rhea" id="RHEA:36631"/>
        <dbReference type="ChEBI" id="CHEBI:15378"/>
        <dbReference type="ChEBI" id="CHEBI:15379"/>
        <dbReference type="ChEBI" id="CHEBI:57870"/>
        <dbReference type="ChEBI" id="CHEBI:58033"/>
        <dbReference type="ChEBI" id="CHEBI:58272"/>
    </reaction>
</comment>
<evidence type="ECO:0000256" key="3">
    <source>
        <dbReference type="ARBA" id="ARBA00012287"/>
    </source>
</evidence>
<comment type="caution">
    <text evidence="15">The sequence shown here is derived from an EMBL/GenBank/DDBJ whole genome shotgun (WGS) entry which is preliminary data.</text>
</comment>
<dbReference type="PANTHER" id="PTHR42704">
    <property type="entry name" value="RIBULOSE BISPHOSPHATE CARBOXYLASE"/>
    <property type="match status" value="1"/>
</dbReference>
<reference evidence="15 16" key="1">
    <citation type="journal article" date="2021" name="Plant Biotechnol. J.">
        <title>Multi-omics assisted identification of the key and species-specific regulatory components of drought-tolerant mechanisms in Gossypium stocksii.</title>
        <authorList>
            <person name="Yu D."/>
            <person name="Ke L."/>
            <person name="Zhang D."/>
            <person name="Wu Y."/>
            <person name="Sun Y."/>
            <person name="Mei J."/>
            <person name="Sun J."/>
            <person name="Sun Y."/>
        </authorList>
    </citation>
    <scope>NUCLEOTIDE SEQUENCE [LARGE SCALE GENOMIC DNA]</scope>
    <source>
        <strain evidence="16">cv. E1</strain>
        <tissue evidence="15">Leaf</tissue>
    </source>
</reference>
<dbReference type="GO" id="GO:0004497">
    <property type="term" value="F:monooxygenase activity"/>
    <property type="evidence" value="ECO:0007669"/>
    <property type="project" value="UniProtKB-KW"/>
</dbReference>
<dbReference type="InterPro" id="IPR033966">
    <property type="entry name" value="RuBisCO"/>
</dbReference>
<keyword evidence="16" id="KW-1185">Reference proteome</keyword>
<evidence type="ECO:0000313" key="16">
    <source>
        <dbReference type="Proteomes" id="UP000828251"/>
    </source>
</evidence>
<dbReference type="GO" id="GO:0019253">
    <property type="term" value="P:reductive pentose-phosphate cycle"/>
    <property type="evidence" value="ECO:0007669"/>
    <property type="project" value="UniProtKB-KW"/>
</dbReference>
<dbReference type="EC" id="4.1.1.39" evidence="3"/>
<dbReference type="EMBL" id="JAIQCV010000002">
    <property type="protein sequence ID" value="KAH1122585.1"/>
    <property type="molecule type" value="Genomic_DNA"/>
</dbReference>
<keyword evidence="11" id="KW-0456">Lyase</keyword>
<dbReference type="AlphaFoldDB" id="A0A9D4AJJ3"/>
<gene>
    <name evidence="15" type="ORF">J1N35_005745</name>
</gene>
<keyword evidence="12" id="KW-0120">Carbon dioxide fixation</keyword>
<evidence type="ECO:0000256" key="7">
    <source>
        <dbReference type="ARBA" id="ARBA00022640"/>
    </source>
</evidence>
<dbReference type="GO" id="GO:0016984">
    <property type="term" value="F:ribulose-bisphosphate carboxylase activity"/>
    <property type="evidence" value="ECO:0007669"/>
    <property type="project" value="UniProtKB-EC"/>
</dbReference>
<keyword evidence="5" id="KW-0602">Photosynthesis</keyword>
<keyword evidence="9" id="KW-0503">Monooxygenase</keyword>
<comment type="subcellular location">
    <subcellularLocation>
        <location evidence="1">Plastid</location>
    </subcellularLocation>
</comment>
<evidence type="ECO:0000256" key="1">
    <source>
        <dbReference type="ARBA" id="ARBA00004474"/>
    </source>
</evidence>
<comment type="catalytic activity">
    <reaction evidence="14">
        <text>2 (2R)-3-phosphoglycerate + 2 H(+) = D-ribulose 1,5-bisphosphate + CO2 + H2O</text>
        <dbReference type="Rhea" id="RHEA:23124"/>
        <dbReference type="ChEBI" id="CHEBI:15377"/>
        <dbReference type="ChEBI" id="CHEBI:15378"/>
        <dbReference type="ChEBI" id="CHEBI:16526"/>
        <dbReference type="ChEBI" id="CHEBI:57870"/>
        <dbReference type="ChEBI" id="CHEBI:58272"/>
        <dbReference type="EC" id="4.1.1.39"/>
    </reaction>
</comment>
<evidence type="ECO:0000313" key="15">
    <source>
        <dbReference type="EMBL" id="KAH1122585.1"/>
    </source>
</evidence>
<dbReference type="SUPFAM" id="SSF54966">
    <property type="entry name" value="RuBisCO, large subunit, small (N-terminal) domain"/>
    <property type="match status" value="1"/>
</dbReference>
<evidence type="ECO:0000256" key="6">
    <source>
        <dbReference type="ARBA" id="ARBA00022567"/>
    </source>
</evidence>
<keyword evidence="6" id="KW-0113">Calvin cycle</keyword>